<organism evidence="1">
    <name type="scientific">Actinoplanes campanulatus</name>
    <dbReference type="NCBI Taxonomy" id="113559"/>
    <lineage>
        <taxon>Bacteria</taxon>
        <taxon>Bacillati</taxon>
        <taxon>Actinomycetota</taxon>
        <taxon>Actinomycetes</taxon>
        <taxon>Micromonosporales</taxon>
        <taxon>Micromonosporaceae</taxon>
        <taxon>Actinoplanes</taxon>
    </lineage>
</organism>
<evidence type="ECO:0000313" key="1">
    <source>
        <dbReference type="EMBL" id="GID51265.1"/>
    </source>
</evidence>
<comment type="caution">
    <text evidence="1">The sequence shown here is derived from an EMBL/GenBank/DDBJ whole genome shotgun (WGS) entry which is preliminary data.</text>
</comment>
<gene>
    <name evidence="1" type="ORF">Aca07nite_85400</name>
</gene>
<reference evidence="1" key="1">
    <citation type="submission" date="2021-01" db="EMBL/GenBank/DDBJ databases">
        <title>Whole genome shotgun sequence of Actinoplanes capillaceus NBRC 16408.</title>
        <authorList>
            <person name="Komaki H."/>
            <person name="Tamura T."/>
        </authorList>
    </citation>
    <scope>NUCLEOTIDE SEQUENCE [LARGE SCALE GENOMIC DNA]</scope>
    <source>
        <strain evidence="1">NBRC 16408</strain>
    </source>
</reference>
<sequence>MAAHVAAFVCCHLRNPGRPALRVSEEPRGVTALIGLAISERGVRDSEEAVVDLDAVHVGAALRATQ</sequence>
<dbReference type="EMBL" id="BOMF01000175">
    <property type="protein sequence ID" value="GID51265.1"/>
    <property type="molecule type" value="Genomic_DNA"/>
</dbReference>
<name>A0ABQ3WYA6_9ACTN</name>
<protein>
    <submittedName>
        <fullName evidence="1">Uncharacterized protein</fullName>
    </submittedName>
</protein>
<accession>A0ABQ3WYA6</accession>
<proteinExistence type="predicted"/>